<name>A0AA36JJ24_9DINO</name>
<proteinExistence type="predicted"/>
<feature type="region of interest" description="Disordered" evidence="1">
    <location>
        <begin position="381"/>
        <end position="417"/>
    </location>
</feature>
<evidence type="ECO:0000313" key="2">
    <source>
        <dbReference type="EMBL" id="CAJ1406512.1"/>
    </source>
</evidence>
<dbReference type="Proteomes" id="UP001178507">
    <property type="component" value="Unassembled WGS sequence"/>
</dbReference>
<gene>
    <name evidence="2" type="ORF">EVOR1521_LOCUS28457</name>
</gene>
<reference evidence="2" key="1">
    <citation type="submission" date="2023-08" db="EMBL/GenBank/DDBJ databases">
        <authorList>
            <person name="Chen Y."/>
            <person name="Shah S."/>
            <person name="Dougan E. K."/>
            <person name="Thang M."/>
            <person name="Chan C."/>
        </authorList>
    </citation>
    <scope>NUCLEOTIDE SEQUENCE</scope>
</reference>
<evidence type="ECO:0000313" key="3">
    <source>
        <dbReference type="Proteomes" id="UP001178507"/>
    </source>
</evidence>
<dbReference type="AlphaFoldDB" id="A0AA36JJ24"/>
<protein>
    <submittedName>
        <fullName evidence="2">Uncharacterized protein</fullName>
    </submittedName>
</protein>
<evidence type="ECO:0000256" key="1">
    <source>
        <dbReference type="SAM" id="MobiDB-lite"/>
    </source>
</evidence>
<sequence>MAAFSGRCDGRIFATVLASPAKTGARRSLRPSGWSSSLALAFCAAPAALGRRSFVGAGLGAGLGARAAASRTVGRRGRAAGRRLALRAELLREGLGNLSLEQQLPSDEDSVLELIAREGVDAVAPTLEQLLADGALRAALAVYQRWCVEQRTPVSLFLRGQVLQILGEFSQFDFAVQHVKDLLDEGALDLESASEMFNRILSGLVQSKHPLSSERADLIFKDRQNVRPRLELVAPQDLELVSQLARGLAISGRARELLRLLRRVQQDGGRLPKSTGAMALAGYACGRTLGTVWLEPPASFLRRRATYASSRAEGVAVACAEQWEWKRLETSRPEMYQWYPYLSPDCKLERAWLSPLRSFDRAALGLAEMSPARAAARERLRDAEPPEADLTSALCNEPSQSRRGAGRGHGRAKARPVLRAPEASTWRKLHADVVKKAFPTSARYKFRSPEELRQVLLAEKSTRLMLGAKEKSAAPLPSEIKAMVDEVPDELLLRLRSLKVSELTSAEQLELMQELQDASGHTSSVPLRASNVKEMVQLAVEFATDTRADVPLSDEEYRELVRGMSEEELLEAFQSVRPRGMQHILGSELSADLEAALQAELLEDQAVAGSAEDELRLALEILESLQQLGLEPSAADRRALLCAAHELGDPQLAAQVLDCVSEGVKPQKEPGLGPQGERLVQAMTRGGWEQESAEAFLKGQALLPRRDPASSLGKFQTRHLDPLQGLDPEGQGGREHLVQALLKPYEGPLEHHTAPPKAPVERVNSVSWTVKATKSAAAQEVTVTAVEVLEAMRQHPTEAQALLLHDSMGKVPVDPKELISLGLQLPTLKLKQQELRSFVLQVLRDAQPKHAR</sequence>
<organism evidence="2 3">
    <name type="scientific">Effrenium voratum</name>
    <dbReference type="NCBI Taxonomy" id="2562239"/>
    <lineage>
        <taxon>Eukaryota</taxon>
        <taxon>Sar</taxon>
        <taxon>Alveolata</taxon>
        <taxon>Dinophyceae</taxon>
        <taxon>Suessiales</taxon>
        <taxon>Symbiodiniaceae</taxon>
        <taxon>Effrenium</taxon>
    </lineage>
</organism>
<keyword evidence="3" id="KW-1185">Reference proteome</keyword>
<feature type="compositionally biased region" description="Basic residues" evidence="1">
    <location>
        <begin position="404"/>
        <end position="416"/>
    </location>
</feature>
<dbReference type="EMBL" id="CAUJNA010003634">
    <property type="protein sequence ID" value="CAJ1406512.1"/>
    <property type="molecule type" value="Genomic_DNA"/>
</dbReference>
<accession>A0AA36JJ24</accession>
<comment type="caution">
    <text evidence="2">The sequence shown here is derived from an EMBL/GenBank/DDBJ whole genome shotgun (WGS) entry which is preliminary data.</text>
</comment>